<accession>A0A6A3HAG9</accession>
<feature type="domain" description="Helicase-associated" evidence="2">
    <location>
        <begin position="211"/>
        <end position="284"/>
    </location>
</feature>
<dbReference type="AlphaFoldDB" id="A0A6A3HAG9"/>
<dbReference type="InterPro" id="IPR005114">
    <property type="entry name" value="Helicase_assoc"/>
</dbReference>
<comment type="caution">
    <text evidence="3">The sequence shown here is derived from an EMBL/GenBank/DDBJ whole genome shotgun (WGS) entry which is preliminary data.</text>
</comment>
<organism evidence="3 5">
    <name type="scientific">Phytophthora rubi</name>
    <dbReference type="NCBI Taxonomy" id="129364"/>
    <lineage>
        <taxon>Eukaryota</taxon>
        <taxon>Sar</taxon>
        <taxon>Stramenopiles</taxon>
        <taxon>Oomycota</taxon>
        <taxon>Peronosporomycetes</taxon>
        <taxon>Peronosporales</taxon>
        <taxon>Peronosporaceae</taxon>
        <taxon>Phytophthora</taxon>
    </lineage>
</organism>
<evidence type="ECO:0000256" key="1">
    <source>
        <dbReference type="SAM" id="MobiDB-lite"/>
    </source>
</evidence>
<reference evidence="3 5" key="1">
    <citation type="submission" date="2018-09" db="EMBL/GenBank/DDBJ databases">
        <title>Genomic investigation of the strawberry pathogen Phytophthora fragariae indicates pathogenicity is determined by transcriptional variation in three key races.</title>
        <authorList>
            <person name="Adams T.M."/>
            <person name="Armitage A.D."/>
            <person name="Sobczyk M.K."/>
            <person name="Bates H.J."/>
            <person name="Dunwell J.M."/>
            <person name="Nellist C.F."/>
            <person name="Harrison R.J."/>
        </authorList>
    </citation>
    <scope>NUCLEOTIDE SEQUENCE [LARGE SCALE GENOMIC DNA]</scope>
    <source>
        <strain evidence="3 5">SCRP249</strain>
        <strain evidence="4 6">SCRP333</strain>
    </source>
</reference>
<dbReference type="Proteomes" id="UP000434957">
    <property type="component" value="Unassembled WGS sequence"/>
</dbReference>
<dbReference type="Proteomes" id="UP000429607">
    <property type="component" value="Unassembled WGS sequence"/>
</dbReference>
<dbReference type="EMBL" id="QXFT01004681">
    <property type="protein sequence ID" value="KAE9276471.1"/>
    <property type="molecule type" value="Genomic_DNA"/>
</dbReference>
<evidence type="ECO:0000313" key="5">
    <source>
        <dbReference type="Proteomes" id="UP000429607"/>
    </source>
</evidence>
<name>A0A6A3HAG9_9STRA</name>
<evidence type="ECO:0000313" key="3">
    <source>
        <dbReference type="EMBL" id="KAE8966190.1"/>
    </source>
</evidence>
<proteinExistence type="predicted"/>
<evidence type="ECO:0000313" key="4">
    <source>
        <dbReference type="EMBL" id="KAE9276471.1"/>
    </source>
</evidence>
<protein>
    <recommendedName>
        <fullName evidence="2">Helicase-associated domain-containing protein</fullName>
    </recommendedName>
</protein>
<feature type="compositionally biased region" description="Basic residues" evidence="1">
    <location>
        <begin position="387"/>
        <end position="400"/>
    </location>
</feature>
<dbReference type="Pfam" id="PF03457">
    <property type="entry name" value="HA"/>
    <property type="match status" value="1"/>
</dbReference>
<evidence type="ECO:0000313" key="6">
    <source>
        <dbReference type="Proteomes" id="UP000434957"/>
    </source>
</evidence>
<sequence length="400" mass="47058">MLRVFLASRSSLVRRVQGLPAAKSSAVQCFSESSRPPRNRICRIDLWRARTWVEKVAPSLEVFLATEKHLMVPLKFTVPYGDPKYPVEAWGYPLGMHCRNLRVLKQQDKEMPFFALDDLEALDFPWDMRQHKWEVLVLPSLQKYYEINGHSEVPSTFIVPSDDDRWSKVLWGFRLGQSVTSMRYADTYRAQREASEHELEKIEFSTQRWRERMWDTKIFPALVAFKREFGHCNVNFNFDVPNDPSWPKLTRGMRLGATVANMRCRRNYDDMAERDKDKLKEIGFVWNPEDDRWTYRIMPALEAYCEIYGHGWVPVNFVVPKRKSWPEETRGLRLGNIFMKVRHTGAYSSYVERDSDRLQALGIDFKRPYEPFTMAIGRSGKSDTKPTRGRGRLVKLQRQD</sequence>
<dbReference type="PANTHER" id="PTHR37066:SF1">
    <property type="entry name" value="LNS2_PITP DOMAIN-CONTAINING PROTEIN"/>
    <property type="match status" value="1"/>
</dbReference>
<feature type="region of interest" description="Disordered" evidence="1">
    <location>
        <begin position="377"/>
        <end position="400"/>
    </location>
</feature>
<dbReference type="PANTHER" id="PTHR37066">
    <property type="entry name" value="HELICASE-ASSOCIATED"/>
    <property type="match status" value="1"/>
</dbReference>
<keyword evidence="6" id="KW-1185">Reference proteome</keyword>
<gene>
    <name evidence="3" type="ORF">PR001_g28486</name>
    <name evidence="4" type="ORF">PR003_g29052</name>
</gene>
<evidence type="ECO:0000259" key="2">
    <source>
        <dbReference type="Pfam" id="PF03457"/>
    </source>
</evidence>
<dbReference type="EMBL" id="QXFV01005135">
    <property type="protein sequence ID" value="KAE8966190.1"/>
    <property type="molecule type" value="Genomic_DNA"/>
</dbReference>